<accession>A0A6J8DZ92</accession>
<evidence type="ECO:0008006" key="5">
    <source>
        <dbReference type="Google" id="ProtNLM"/>
    </source>
</evidence>
<dbReference type="OrthoDB" id="6115569at2759"/>
<dbReference type="Proteomes" id="UP000507470">
    <property type="component" value="Unassembled WGS sequence"/>
</dbReference>
<keyword evidence="4" id="KW-1185">Reference proteome</keyword>
<reference evidence="3 4" key="1">
    <citation type="submission" date="2020-06" db="EMBL/GenBank/DDBJ databases">
        <authorList>
            <person name="Li R."/>
            <person name="Bekaert M."/>
        </authorList>
    </citation>
    <scope>NUCLEOTIDE SEQUENCE [LARGE SCALE GENOMIC DNA]</scope>
    <source>
        <strain evidence="4">wild</strain>
    </source>
</reference>
<gene>
    <name evidence="3" type="ORF">MCOR_46021</name>
</gene>
<feature type="region of interest" description="Disordered" evidence="2">
    <location>
        <begin position="530"/>
        <end position="550"/>
    </location>
</feature>
<protein>
    <recommendedName>
        <fullName evidence="5">DZIP3-like HEPN domain-containing protein</fullName>
    </recommendedName>
</protein>
<keyword evidence="1" id="KW-0175">Coiled coil</keyword>
<evidence type="ECO:0000256" key="2">
    <source>
        <dbReference type="SAM" id="MobiDB-lite"/>
    </source>
</evidence>
<feature type="compositionally biased region" description="Polar residues" evidence="2">
    <location>
        <begin position="404"/>
        <end position="421"/>
    </location>
</feature>
<organism evidence="3 4">
    <name type="scientific">Mytilus coruscus</name>
    <name type="common">Sea mussel</name>
    <dbReference type="NCBI Taxonomy" id="42192"/>
    <lineage>
        <taxon>Eukaryota</taxon>
        <taxon>Metazoa</taxon>
        <taxon>Spiralia</taxon>
        <taxon>Lophotrochozoa</taxon>
        <taxon>Mollusca</taxon>
        <taxon>Bivalvia</taxon>
        <taxon>Autobranchia</taxon>
        <taxon>Pteriomorphia</taxon>
        <taxon>Mytilida</taxon>
        <taxon>Mytiloidea</taxon>
        <taxon>Mytilidae</taxon>
        <taxon>Mytilinae</taxon>
        <taxon>Mytilus</taxon>
    </lineage>
</organism>
<feature type="coiled-coil region" evidence="1">
    <location>
        <begin position="172"/>
        <end position="211"/>
    </location>
</feature>
<feature type="compositionally biased region" description="Basic and acidic residues" evidence="2">
    <location>
        <begin position="425"/>
        <end position="437"/>
    </location>
</feature>
<sequence length="741" mass="86304">MEEYNMYLPILNKLTIDLFPEILRNLLESFLNHTQLPDWYASIRGRTFFSKIEEINIFESPQKGYQQFDLSLLIKILKFMCGATTINSHLDALCRIRNKLSHLPNTNITRDEFDSYFKKCSDVADSIENYVKTPNDVADATENHPSRPARLYQRIHDIRDKGFDLFSGQTMIDKIQRRLNQLQQNGERITNSEIKRETMTIESDIQELEHQNDSQNVKLCELKKMLHRVEKTLEPPDDTYALHVWKQRLDLPVVHTALPRYQISQQTLNGDKSSTKNQMVCQTTETTESYTGTIKEQSQCRLQKQPSDSAAVQSNEILSIPHAIENCREKKFLQQQRPIPRYRRPEILYETVSTARNVTEESILSGSMNSPLPHRCTHSLITELQSKNDYKKVNEKRPHIATKNGNAKKSVSREMCSTTNRPRGKQKDDAAAKKDGKVCSTYPSKGMPSKLESTVEVEQSQYVIPQQMKRYSKCIGEVDDALNVTDNRLVLRSLSIEIKQTVSKIEHHFFFSNPRHGLDLRDWVEKQLPKSKNERLETSHKDSKENMRQKTKTERKQCTCYQALGVELRDDDQVDEDADPYIDIRRYKEICTEDVAILHSDQKEDGALAERYLNHLKATVIGLTGETQEAIFLPGISVFDITPLLKYEYIFVLITRFYERANILRHIVRTLLHLSLRFDMKKCKLIPVFMENIGHSPLEFIPIHPLKFYKTLEESEHKKLEINPHYRKALEAIFRKHLYID</sequence>
<feature type="region of interest" description="Disordered" evidence="2">
    <location>
        <begin position="404"/>
        <end position="437"/>
    </location>
</feature>
<evidence type="ECO:0000256" key="1">
    <source>
        <dbReference type="SAM" id="Coils"/>
    </source>
</evidence>
<name>A0A6J8DZ92_MYTCO</name>
<dbReference type="EMBL" id="CACVKT020008119">
    <property type="protein sequence ID" value="CAC5413078.1"/>
    <property type="molecule type" value="Genomic_DNA"/>
</dbReference>
<proteinExistence type="predicted"/>
<dbReference type="AlphaFoldDB" id="A0A6J8DZ92"/>
<evidence type="ECO:0000313" key="3">
    <source>
        <dbReference type="EMBL" id="CAC5413078.1"/>
    </source>
</evidence>
<evidence type="ECO:0000313" key="4">
    <source>
        <dbReference type="Proteomes" id="UP000507470"/>
    </source>
</evidence>